<keyword evidence="2" id="KW-0812">Transmembrane</keyword>
<keyword evidence="4" id="KW-1185">Reference proteome</keyword>
<feature type="transmembrane region" description="Helical" evidence="2">
    <location>
        <begin position="211"/>
        <end position="235"/>
    </location>
</feature>
<name>L0A8A4_DEIPD</name>
<organism evidence="3 4">
    <name type="scientific">Deinococcus peraridilitoris (strain DSM 19664 / LMG 22246 / CIP 109416 / KR-200)</name>
    <dbReference type="NCBI Taxonomy" id="937777"/>
    <lineage>
        <taxon>Bacteria</taxon>
        <taxon>Thermotogati</taxon>
        <taxon>Deinococcota</taxon>
        <taxon>Deinococci</taxon>
        <taxon>Deinococcales</taxon>
        <taxon>Deinococcaceae</taxon>
        <taxon>Deinococcus</taxon>
    </lineage>
</organism>
<feature type="transmembrane region" description="Helical" evidence="2">
    <location>
        <begin position="179"/>
        <end position="199"/>
    </location>
</feature>
<dbReference type="RefSeq" id="WP_015231207.1">
    <property type="nucleotide sequence ID" value="NC_019789.1"/>
</dbReference>
<feature type="transmembrane region" description="Helical" evidence="2">
    <location>
        <begin position="48"/>
        <end position="67"/>
    </location>
</feature>
<feature type="transmembrane region" description="Helical" evidence="2">
    <location>
        <begin position="140"/>
        <end position="159"/>
    </location>
</feature>
<dbReference type="EMBL" id="CP003383">
    <property type="protein sequence ID" value="AFZ69305.1"/>
    <property type="molecule type" value="Genomic_DNA"/>
</dbReference>
<feature type="transmembrane region" description="Helical" evidence="2">
    <location>
        <begin position="241"/>
        <end position="259"/>
    </location>
</feature>
<sequence length="337" mass="35146">MKHDEVIRTELETDPGCGHDPYARPNLQTSPGPRPAPHEAHTARKRGVLLRALTFGATGGLAGLLIMRSLNQEGPGANRVSRHFSAAATTLAFSILADSTMEHYRGGFRNRVMYVAPTVSALTLLAGIEGLRGKKSAARAPVFACAIVTGLVGAGFHTFNVVKREGGLSWLNAFYGAPIGAPLGLTFAGLAGLASNAVARNSGRLDGRLGRLTAVGAAVGLMGTAAEAGLLHFRGAFHDPFMYLPVSIPPLAASALMLSAMHPARASAARVLLQSTAVLGFAGMGFHAYGVQRNMGGWRNWSQMLQGPPVPAPPSFTGMALAGLAALSLLKGDEHER</sequence>
<dbReference type="AlphaFoldDB" id="L0A8A4"/>
<dbReference type="OrthoDB" id="69557at2"/>
<accession>L0A8A4</accession>
<feature type="compositionally biased region" description="Basic and acidic residues" evidence="1">
    <location>
        <begin position="1"/>
        <end position="11"/>
    </location>
</feature>
<keyword evidence="2" id="KW-0472">Membrane</keyword>
<gene>
    <name evidence="3" type="ordered locus">Deipe_3890</name>
</gene>
<feature type="transmembrane region" description="Helical" evidence="2">
    <location>
        <begin position="310"/>
        <end position="330"/>
    </location>
</feature>
<keyword evidence="2" id="KW-1133">Transmembrane helix</keyword>
<feature type="transmembrane region" description="Helical" evidence="2">
    <location>
        <begin position="271"/>
        <end position="290"/>
    </location>
</feature>
<protein>
    <submittedName>
        <fullName evidence="3">Uncharacterized protein</fullName>
    </submittedName>
</protein>
<proteinExistence type="predicted"/>
<evidence type="ECO:0000313" key="4">
    <source>
        <dbReference type="Proteomes" id="UP000010467"/>
    </source>
</evidence>
<evidence type="ECO:0000256" key="2">
    <source>
        <dbReference type="SAM" id="Phobius"/>
    </source>
</evidence>
<dbReference type="Proteomes" id="UP000010467">
    <property type="component" value="Plasmid pDEIPE01"/>
</dbReference>
<dbReference type="KEGG" id="dpd:Deipe_3890"/>
<geneLocation type="plasmid" evidence="3 4">
    <name>pDEIPE01</name>
</geneLocation>
<feature type="transmembrane region" description="Helical" evidence="2">
    <location>
        <begin position="111"/>
        <end position="128"/>
    </location>
</feature>
<dbReference type="HOGENOM" id="CLU_067304_0_0_0"/>
<dbReference type="PATRIC" id="fig|937777.3.peg.3903"/>
<keyword evidence="3" id="KW-0614">Plasmid</keyword>
<evidence type="ECO:0000313" key="3">
    <source>
        <dbReference type="EMBL" id="AFZ69305.1"/>
    </source>
</evidence>
<evidence type="ECO:0000256" key="1">
    <source>
        <dbReference type="SAM" id="MobiDB-lite"/>
    </source>
</evidence>
<feature type="region of interest" description="Disordered" evidence="1">
    <location>
        <begin position="1"/>
        <end position="41"/>
    </location>
</feature>
<reference evidence="4" key="1">
    <citation type="submission" date="2012-03" db="EMBL/GenBank/DDBJ databases">
        <title>Complete sequence of plasmid 1 of Deinococcus peraridilitoris DSM 19664.</title>
        <authorList>
            <person name="Lucas S."/>
            <person name="Copeland A."/>
            <person name="Lapidus A."/>
            <person name="Glavina del Rio T."/>
            <person name="Dalin E."/>
            <person name="Tice H."/>
            <person name="Bruce D."/>
            <person name="Goodwin L."/>
            <person name="Pitluck S."/>
            <person name="Peters L."/>
            <person name="Mikhailova N."/>
            <person name="Lu M."/>
            <person name="Kyrpides N."/>
            <person name="Mavromatis K."/>
            <person name="Ivanova N."/>
            <person name="Brettin T."/>
            <person name="Detter J.C."/>
            <person name="Han C."/>
            <person name="Larimer F."/>
            <person name="Land M."/>
            <person name="Hauser L."/>
            <person name="Markowitz V."/>
            <person name="Cheng J.-F."/>
            <person name="Hugenholtz P."/>
            <person name="Woyke T."/>
            <person name="Wu D."/>
            <person name="Pukall R."/>
            <person name="Steenblock K."/>
            <person name="Brambilla E."/>
            <person name="Klenk H.-P."/>
            <person name="Eisen J.A."/>
        </authorList>
    </citation>
    <scope>NUCLEOTIDE SEQUENCE [LARGE SCALE GENOMIC DNA]</scope>
    <source>
        <strain evidence="4">DSM 19664 / LMG 22246 / CIP 109416 / KR-200</strain>
        <plasmid evidence="4">Plasmid pDEIPE01</plasmid>
    </source>
</reference>